<evidence type="ECO:0000313" key="1">
    <source>
        <dbReference type="EMBL" id="OXA40396.1"/>
    </source>
</evidence>
<dbReference type="AlphaFoldDB" id="A0A226D809"/>
<accession>A0A226D809</accession>
<name>A0A226D809_FOLCA</name>
<dbReference type="EMBL" id="LNIX01000034">
    <property type="protein sequence ID" value="OXA40396.1"/>
    <property type="molecule type" value="Genomic_DNA"/>
</dbReference>
<reference evidence="1 2" key="1">
    <citation type="submission" date="2015-12" db="EMBL/GenBank/DDBJ databases">
        <title>The genome of Folsomia candida.</title>
        <authorList>
            <person name="Faddeeva A."/>
            <person name="Derks M.F."/>
            <person name="Anvar Y."/>
            <person name="Smit S."/>
            <person name="Van Straalen N."/>
            <person name="Roelofs D."/>
        </authorList>
    </citation>
    <scope>NUCLEOTIDE SEQUENCE [LARGE SCALE GENOMIC DNA]</scope>
    <source>
        <strain evidence="1 2">VU population</strain>
        <tissue evidence="1">Whole body</tissue>
    </source>
</reference>
<sequence length="251" mass="27976">MDFSRFELILISIISTNIGGDQYSTRSGHTAIVDFIRSAVGGVHTSHINESITDYLCSTDNYSSNNTKNYRQTAFDITSLDLESANTTKISAQTLSRCVSYERDCSFYSRCLEKAIPCGAQGYATGYGEKYCIIFTKNVSKFTRKGQIWIWSTMSCLQRALEPIANRDVSMNCSKIAEVAHRSHPICYVVSTPGGVCLLPFADWAELFRIVKIDTFALKQLAIITKFCGNVYYGQILAAMKTLYGQLGFIV</sequence>
<comment type="caution">
    <text evidence="1">The sequence shown here is derived from an EMBL/GenBank/DDBJ whole genome shotgun (WGS) entry which is preliminary data.</text>
</comment>
<organism evidence="1 2">
    <name type="scientific">Folsomia candida</name>
    <name type="common">Springtail</name>
    <dbReference type="NCBI Taxonomy" id="158441"/>
    <lineage>
        <taxon>Eukaryota</taxon>
        <taxon>Metazoa</taxon>
        <taxon>Ecdysozoa</taxon>
        <taxon>Arthropoda</taxon>
        <taxon>Hexapoda</taxon>
        <taxon>Collembola</taxon>
        <taxon>Entomobryomorpha</taxon>
        <taxon>Isotomoidea</taxon>
        <taxon>Isotomidae</taxon>
        <taxon>Proisotominae</taxon>
        <taxon>Folsomia</taxon>
    </lineage>
</organism>
<gene>
    <name evidence="1" type="ORF">Fcan01_25076</name>
</gene>
<protein>
    <submittedName>
        <fullName evidence="1">Uncharacterized protein</fullName>
    </submittedName>
</protein>
<dbReference type="OrthoDB" id="9970481at2759"/>
<keyword evidence="2" id="KW-1185">Reference proteome</keyword>
<proteinExistence type="predicted"/>
<evidence type="ECO:0000313" key="2">
    <source>
        <dbReference type="Proteomes" id="UP000198287"/>
    </source>
</evidence>
<dbReference type="Proteomes" id="UP000198287">
    <property type="component" value="Unassembled WGS sequence"/>
</dbReference>